<dbReference type="NCBIfam" id="TIGR01147">
    <property type="entry name" value="V_ATP_synt_G"/>
    <property type="match status" value="1"/>
</dbReference>
<evidence type="ECO:0000256" key="6">
    <source>
        <dbReference type="SAM" id="Coils"/>
    </source>
</evidence>
<proteinExistence type="inferred from homology"/>
<evidence type="ECO:0000256" key="5">
    <source>
        <dbReference type="RuleBase" id="RU364019"/>
    </source>
</evidence>
<dbReference type="PANTHER" id="PTHR12713:SF11">
    <property type="entry name" value="V-TYPE PROTON ATPASE SUBUNIT G"/>
    <property type="match status" value="1"/>
</dbReference>
<dbReference type="EMBL" id="LPNL01000007">
    <property type="protein sequence ID" value="OEJ83365.1"/>
    <property type="molecule type" value="Genomic_DNA"/>
</dbReference>
<evidence type="ECO:0000256" key="4">
    <source>
        <dbReference type="ARBA" id="ARBA00023065"/>
    </source>
</evidence>
<reference evidence="8" key="1">
    <citation type="journal article" date="2016" name="Genome Announc.">
        <title>Genome sequences of three species of Hanseniaspora isolated from spontaneous wine fermentations.</title>
        <authorList>
            <person name="Sternes P.R."/>
            <person name="Lee D."/>
            <person name="Kutyna D.R."/>
            <person name="Borneman A.R."/>
        </authorList>
    </citation>
    <scope>NUCLEOTIDE SEQUENCE [LARGE SCALE GENOMIC DNA]</scope>
    <source>
        <strain evidence="8">AWRI3578</strain>
    </source>
</reference>
<protein>
    <recommendedName>
        <fullName evidence="5">V-type proton ATPase subunit G</fullName>
    </recommendedName>
</protein>
<dbReference type="PANTHER" id="PTHR12713">
    <property type="entry name" value="VACUOLAR ATP SYNTHASE SUBUNIT G"/>
    <property type="match status" value="1"/>
</dbReference>
<dbReference type="Pfam" id="PF03179">
    <property type="entry name" value="V-ATPase_G"/>
    <property type="match status" value="1"/>
</dbReference>
<organism evidence="7 8">
    <name type="scientific">Hanseniaspora opuntiae</name>
    <dbReference type="NCBI Taxonomy" id="211096"/>
    <lineage>
        <taxon>Eukaryota</taxon>
        <taxon>Fungi</taxon>
        <taxon>Dikarya</taxon>
        <taxon>Ascomycota</taxon>
        <taxon>Saccharomycotina</taxon>
        <taxon>Saccharomycetes</taxon>
        <taxon>Saccharomycodales</taxon>
        <taxon>Saccharomycodaceae</taxon>
        <taxon>Hanseniaspora</taxon>
    </lineage>
</organism>
<dbReference type="GO" id="GO:0000221">
    <property type="term" value="C:vacuolar proton-transporting V-type ATPase, V1 domain"/>
    <property type="evidence" value="ECO:0007669"/>
    <property type="project" value="TreeGrafter"/>
</dbReference>
<dbReference type="Gene3D" id="1.20.5.2950">
    <property type="match status" value="1"/>
</dbReference>
<feature type="coiled-coil region" evidence="6">
    <location>
        <begin position="29"/>
        <end position="56"/>
    </location>
</feature>
<keyword evidence="3 5" id="KW-0375">Hydrogen ion transport</keyword>
<keyword evidence="4 5" id="KW-0406">Ion transport</keyword>
<evidence type="ECO:0000313" key="8">
    <source>
        <dbReference type="Proteomes" id="UP000095605"/>
    </source>
</evidence>
<name>A0A1E5R8X2_9ASCO</name>
<keyword evidence="8" id="KW-1185">Reference proteome</keyword>
<accession>A0A1E5R8X2</accession>
<dbReference type="GO" id="GO:0046961">
    <property type="term" value="F:proton-transporting ATPase activity, rotational mechanism"/>
    <property type="evidence" value="ECO:0007669"/>
    <property type="project" value="InterPro"/>
</dbReference>
<comment type="similarity">
    <text evidence="1 5">Belongs to the V-ATPase G subunit family.</text>
</comment>
<gene>
    <name evidence="7" type="ORF">AWRI3578_g2755</name>
</gene>
<dbReference type="Proteomes" id="UP000095605">
    <property type="component" value="Unassembled WGS sequence"/>
</dbReference>
<dbReference type="AlphaFoldDB" id="A0A1E5R8X2"/>
<evidence type="ECO:0000313" key="7">
    <source>
        <dbReference type="EMBL" id="OEJ83365.1"/>
    </source>
</evidence>
<sequence>MAYSTNIKQLLDCEAEAQAIINEAKAYRVNKLKQVKKDAAKELEEYKQSLEEKTKLSAKGSVDEETLNKESEAEIQKSIDRMQEILKSEKADEVLKHIISGVINPVSEIHVNAQK</sequence>
<evidence type="ECO:0000256" key="3">
    <source>
        <dbReference type="ARBA" id="ARBA00022781"/>
    </source>
</evidence>
<evidence type="ECO:0000256" key="1">
    <source>
        <dbReference type="ARBA" id="ARBA00010066"/>
    </source>
</evidence>
<dbReference type="InterPro" id="IPR005124">
    <property type="entry name" value="V-ATPase_G"/>
</dbReference>
<evidence type="ECO:0000256" key="2">
    <source>
        <dbReference type="ARBA" id="ARBA00022448"/>
    </source>
</evidence>
<keyword evidence="6" id="KW-0175">Coiled coil</keyword>
<comment type="caution">
    <text evidence="7">The sequence shown here is derived from an EMBL/GenBank/DDBJ whole genome shotgun (WGS) entry which is preliminary data.</text>
</comment>
<comment type="function">
    <text evidence="5">Subunit of the V1 complex of vacuolar(H+)-ATPase (V-ATPase), a multisubunit enzyme composed of a peripheral complex (V1) that hydrolyzes ATP and a membrane integral complex (V0) that translocates protons. V-ATPase is responsible for acidifying and maintaining the pH of intracellular compartments and in some cell types, is targeted to the plasma membrane, where it is responsible for acidifying the extracellular environment.</text>
</comment>
<dbReference type="GO" id="GO:0016887">
    <property type="term" value="F:ATP hydrolysis activity"/>
    <property type="evidence" value="ECO:0007669"/>
    <property type="project" value="TreeGrafter"/>
</dbReference>
<comment type="subunit">
    <text evidence="5">V-ATPase is a heteromultimeric enzyme made up of two complexes: the ATP-hydrolytic V1 complex and the proton translocation V0 complex.</text>
</comment>
<dbReference type="OrthoDB" id="250802at2759"/>
<keyword evidence="2 5" id="KW-0813">Transport</keyword>